<reference evidence="2 3" key="1">
    <citation type="submission" date="2020-12" db="EMBL/GenBank/DDBJ databases">
        <title>WGS of Thermoactinomyces spp.</title>
        <authorList>
            <person name="Cheng K."/>
        </authorList>
    </citation>
    <scope>NUCLEOTIDE SEQUENCE [LARGE SCALE GENOMIC DNA]</scope>
    <source>
        <strain evidence="3">CICC 10671\DSM 43846</strain>
    </source>
</reference>
<feature type="region of interest" description="Disordered" evidence="1">
    <location>
        <begin position="230"/>
        <end position="255"/>
    </location>
</feature>
<evidence type="ECO:0000256" key="1">
    <source>
        <dbReference type="SAM" id="MobiDB-lite"/>
    </source>
</evidence>
<dbReference type="RefSeq" id="WP_181729197.1">
    <property type="nucleotide sequence ID" value="NZ_JACEIR010000001.1"/>
</dbReference>
<dbReference type="Proteomes" id="UP000633619">
    <property type="component" value="Unassembled WGS sequence"/>
</dbReference>
<accession>A0A8I1DB63</accession>
<name>A0A8I1DB63_THEIN</name>
<feature type="compositionally biased region" description="Basic and acidic residues" evidence="1">
    <location>
        <begin position="230"/>
        <end position="247"/>
    </location>
</feature>
<evidence type="ECO:0000313" key="2">
    <source>
        <dbReference type="EMBL" id="MBH8594043.1"/>
    </source>
</evidence>
<organism evidence="2 3">
    <name type="scientific">Thermoactinomyces intermedius</name>
    <dbReference type="NCBI Taxonomy" id="2024"/>
    <lineage>
        <taxon>Bacteria</taxon>
        <taxon>Bacillati</taxon>
        <taxon>Bacillota</taxon>
        <taxon>Bacilli</taxon>
        <taxon>Bacillales</taxon>
        <taxon>Thermoactinomycetaceae</taxon>
        <taxon>Thermoactinomyces</taxon>
    </lineage>
</organism>
<dbReference type="EMBL" id="JAECVW010000001">
    <property type="protein sequence ID" value="MBH8594043.1"/>
    <property type="molecule type" value="Genomic_DNA"/>
</dbReference>
<sequence>MSIFVRQGKEALQEEQKTDRKEILKYLKSGDSIKVAVLGLDFGEYLQHGDYYLSSNFGVYSMPCLKHSGQEDLFDKAIPLMYEDSENLKAQGKEDEAEAMRRLANGLRAKKRMMFGFVDLSTGNQIVVDLSRTQGEAIANTILDYEEDLENIPFVLSKKGTGTSTTVTLQPIINLNKGLNDTERNNFEQAKGTKFNHELFEKVFFTKSREQQIQDLMKIGFDVTRIGEKPLDNDESIEDSKDNKSVELSDDDLPF</sequence>
<comment type="caution">
    <text evidence="2">The sequence shown here is derived from an EMBL/GenBank/DDBJ whole genome shotgun (WGS) entry which is preliminary data.</text>
</comment>
<protein>
    <submittedName>
        <fullName evidence="2">Uncharacterized protein</fullName>
    </submittedName>
</protein>
<dbReference type="AlphaFoldDB" id="A0A8I1DB63"/>
<proteinExistence type="predicted"/>
<evidence type="ECO:0000313" key="3">
    <source>
        <dbReference type="Proteomes" id="UP000633619"/>
    </source>
</evidence>
<keyword evidence="3" id="KW-1185">Reference proteome</keyword>
<gene>
    <name evidence="2" type="ORF">I8U20_01715</name>
</gene>